<evidence type="ECO:0000313" key="3">
    <source>
        <dbReference type="Proteomes" id="UP000054623"/>
    </source>
</evidence>
<dbReference type="PANTHER" id="PTHR22572">
    <property type="entry name" value="SUGAR-1-PHOSPHATE GUANYL TRANSFERASE"/>
    <property type="match status" value="1"/>
</dbReference>
<protein>
    <submittedName>
        <fullName evidence="2">Nucleotidyl transferase</fullName>
    </submittedName>
</protein>
<dbReference type="CDD" id="cd04181">
    <property type="entry name" value="NTP_transferase"/>
    <property type="match status" value="1"/>
</dbReference>
<gene>
    <name evidence="2" type="ORF">AT727_02610</name>
</gene>
<dbReference type="InterPro" id="IPR029044">
    <property type="entry name" value="Nucleotide-diphossugar_trans"/>
</dbReference>
<feature type="domain" description="Nucleotidyl transferase" evidence="1">
    <location>
        <begin position="2"/>
        <end position="226"/>
    </location>
</feature>
<dbReference type="SUPFAM" id="SSF53448">
    <property type="entry name" value="Nucleotide-diphospho-sugar transferases"/>
    <property type="match status" value="1"/>
</dbReference>
<organism evidence="2 3">
    <name type="scientific">Desulfitobacterium hafniense</name>
    <name type="common">Desulfitobacterium frappieri</name>
    <dbReference type="NCBI Taxonomy" id="49338"/>
    <lineage>
        <taxon>Bacteria</taxon>
        <taxon>Bacillati</taxon>
        <taxon>Bacillota</taxon>
        <taxon>Clostridia</taxon>
        <taxon>Eubacteriales</taxon>
        <taxon>Desulfitobacteriaceae</taxon>
        <taxon>Desulfitobacterium</taxon>
    </lineage>
</organism>
<accession>A0A0W1JQ12</accession>
<dbReference type="AlphaFoldDB" id="A0A0W1JQ12"/>
<evidence type="ECO:0000313" key="2">
    <source>
        <dbReference type="EMBL" id="KTE93865.1"/>
    </source>
</evidence>
<sequence>MKAILLAAGLGTRLRPLTDAVPKCLVPVKGKPLLQWWLELLNKHGITDVLINTHYLSGRVDEFVENYNGDVRISLANEKILLGSAGTIRANAEFFINESSYLIIYADNLTNIDLKKMIDWHRDSGSSFTMGVFNTNRPLECGIVELDEQGRIITFEEKPAIPKSNLANAGIYIAGPEFLDFVLSTSDFDIGKDVLPKMVGQMHGYLIEEYLIDIGTIDNYYKANKEWVG</sequence>
<dbReference type="Gene3D" id="3.90.550.10">
    <property type="entry name" value="Spore Coat Polysaccharide Biosynthesis Protein SpsA, Chain A"/>
    <property type="match status" value="1"/>
</dbReference>
<dbReference type="OrthoDB" id="9803871at2"/>
<evidence type="ECO:0000259" key="1">
    <source>
        <dbReference type="Pfam" id="PF00483"/>
    </source>
</evidence>
<dbReference type="GO" id="GO:0016740">
    <property type="term" value="F:transferase activity"/>
    <property type="evidence" value="ECO:0007669"/>
    <property type="project" value="UniProtKB-KW"/>
</dbReference>
<proteinExistence type="predicted"/>
<dbReference type="InterPro" id="IPR005835">
    <property type="entry name" value="NTP_transferase_dom"/>
</dbReference>
<keyword evidence="2" id="KW-0808">Transferase</keyword>
<dbReference type="InterPro" id="IPR050486">
    <property type="entry name" value="Mannose-1P_guanyltransferase"/>
</dbReference>
<dbReference type="Pfam" id="PF00483">
    <property type="entry name" value="NTP_transferase"/>
    <property type="match status" value="1"/>
</dbReference>
<comment type="caution">
    <text evidence="2">The sequence shown here is derived from an EMBL/GenBank/DDBJ whole genome shotgun (WGS) entry which is preliminary data.</text>
</comment>
<reference evidence="2 3" key="1">
    <citation type="submission" date="2015-12" db="EMBL/GenBank/DDBJ databases">
        <title>Draft Genome Sequence of Desulfitobacterium hafniense Strain DH, a Sulfate-reducing Bacterium Isolated from Paddy Soils.</title>
        <authorList>
            <person name="Bao P."/>
            <person name="Zhang X."/>
            <person name="Li G."/>
        </authorList>
    </citation>
    <scope>NUCLEOTIDE SEQUENCE [LARGE SCALE GENOMIC DNA]</scope>
    <source>
        <strain evidence="2 3">DH</strain>
    </source>
</reference>
<dbReference type="EMBL" id="LOCK01000001">
    <property type="protein sequence ID" value="KTE93865.1"/>
    <property type="molecule type" value="Genomic_DNA"/>
</dbReference>
<dbReference type="Proteomes" id="UP000054623">
    <property type="component" value="Unassembled WGS sequence"/>
</dbReference>
<name>A0A0W1JQ12_DESHA</name>
<dbReference type="RefSeq" id="WP_058490671.1">
    <property type="nucleotide sequence ID" value="NZ_LOCK01000001.1"/>
</dbReference>